<dbReference type="SUPFAM" id="SSF103506">
    <property type="entry name" value="Mitochondrial carrier"/>
    <property type="match status" value="1"/>
</dbReference>
<accession>A0A8J2SQ96</accession>
<evidence type="ECO:0000256" key="8">
    <source>
        <dbReference type="PROSITE-ProRule" id="PRU00282"/>
    </source>
</evidence>
<organism evidence="11 12">
    <name type="scientific">Pelagomonas calceolata</name>
    <dbReference type="NCBI Taxonomy" id="35677"/>
    <lineage>
        <taxon>Eukaryota</taxon>
        <taxon>Sar</taxon>
        <taxon>Stramenopiles</taxon>
        <taxon>Ochrophyta</taxon>
        <taxon>Pelagophyceae</taxon>
        <taxon>Pelagomonadales</taxon>
        <taxon>Pelagomonadaceae</taxon>
        <taxon>Pelagomonas</taxon>
    </lineage>
</organism>
<protein>
    <submittedName>
        <fullName evidence="11">Uncharacterized protein</fullName>
    </submittedName>
</protein>
<sequence>MMINGAVEVITASIVAGLTQHAALHPLDTLKVRLQYSKGVPMSTSVRGALGDALRDLELPPGTTKAARPQPPKESRLWRAPLVVDLVGATRLLRRTPLKSLYAGLVPSLVAVVPTAVVYMPVYEAAAAVFGGVLPTPIVAPAAGVATGVACSLVRVPLSVAKSRVQLGLAPSAGAALRQAYATGGAAALYTGFGATLALDVAVAVVQFTALDAGRRHLDIKNSAALGFMASALSTACTEPVDVVRTRIMAQLRRGDGAKAKGTDFNYTSLADGLRKAAAEEGLVALYRGLLPRLLLKSVGGAIWYSTYVSCRAALGAPVAAHK</sequence>
<dbReference type="PANTHER" id="PTHR45667">
    <property type="entry name" value="S-ADENOSYLMETHIONINE MITOCHONDRIAL CARRIER PROTEIN"/>
    <property type="match status" value="1"/>
</dbReference>
<evidence type="ECO:0000256" key="4">
    <source>
        <dbReference type="ARBA" id="ARBA00022692"/>
    </source>
</evidence>
<reference evidence="11" key="1">
    <citation type="submission" date="2021-11" db="EMBL/GenBank/DDBJ databases">
        <authorList>
            <consortium name="Genoscope - CEA"/>
            <person name="William W."/>
        </authorList>
    </citation>
    <scope>NUCLEOTIDE SEQUENCE</scope>
</reference>
<comment type="subcellular location">
    <subcellularLocation>
        <location evidence="1">Membrane</location>
        <topology evidence="1">Multi-pass membrane protein</topology>
    </subcellularLocation>
</comment>
<evidence type="ECO:0000256" key="6">
    <source>
        <dbReference type="ARBA" id="ARBA00022989"/>
    </source>
</evidence>
<evidence type="ECO:0000313" key="12">
    <source>
        <dbReference type="Proteomes" id="UP000789595"/>
    </source>
</evidence>
<evidence type="ECO:0000256" key="10">
    <source>
        <dbReference type="SAM" id="Phobius"/>
    </source>
</evidence>
<dbReference type="PROSITE" id="PS50920">
    <property type="entry name" value="SOLCAR"/>
    <property type="match status" value="3"/>
</dbReference>
<evidence type="ECO:0000256" key="5">
    <source>
        <dbReference type="ARBA" id="ARBA00022737"/>
    </source>
</evidence>
<feature type="repeat" description="Solcar" evidence="8">
    <location>
        <begin position="218"/>
        <end position="314"/>
    </location>
</feature>
<keyword evidence="6 10" id="KW-1133">Transmembrane helix</keyword>
<keyword evidence="7 8" id="KW-0472">Membrane</keyword>
<name>A0A8J2SQ96_9STRA</name>
<keyword evidence="4 8" id="KW-0812">Transmembrane</keyword>
<feature type="transmembrane region" description="Helical" evidence="10">
    <location>
        <begin position="101"/>
        <end position="122"/>
    </location>
</feature>
<dbReference type="OrthoDB" id="415315at2759"/>
<dbReference type="EMBL" id="CAKKNE010000004">
    <property type="protein sequence ID" value="CAH0374750.1"/>
    <property type="molecule type" value="Genomic_DNA"/>
</dbReference>
<comment type="caution">
    <text evidence="11">The sequence shown here is derived from an EMBL/GenBank/DDBJ whole genome shotgun (WGS) entry which is preliminary data.</text>
</comment>
<dbReference type="Proteomes" id="UP000789595">
    <property type="component" value="Unassembled WGS sequence"/>
</dbReference>
<comment type="similarity">
    <text evidence="2 9">Belongs to the mitochondrial carrier (TC 2.A.29) family.</text>
</comment>
<keyword evidence="12" id="KW-1185">Reference proteome</keyword>
<dbReference type="GO" id="GO:0016020">
    <property type="term" value="C:membrane"/>
    <property type="evidence" value="ECO:0007669"/>
    <property type="project" value="UniProtKB-SubCell"/>
</dbReference>
<feature type="transmembrane region" description="Helical" evidence="10">
    <location>
        <begin position="128"/>
        <end position="154"/>
    </location>
</feature>
<dbReference type="Gene3D" id="1.50.40.10">
    <property type="entry name" value="Mitochondrial carrier domain"/>
    <property type="match status" value="2"/>
</dbReference>
<evidence type="ECO:0000256" key="7">
    <source>
        <dbReference type="ARBA" id="ARBA00023136"/>
    </source>
</evidence>
<proteinExistence type="inferred from homology"/>
<evidence type="ECO:0000256" key="3">
    <source>
        <dbReference type="ARBA" id="ARBA00022448"/>
    </source>
</evidence>
<keyword evidence="3 9" id="KW-0813">Transport</keyword>
<dbReference type="AlphaFoldDB" id="A0A8J2SQ96"/>
<feature type="repeat" description="Solcar" evidence="8">
    <location>
        <begin position="135"/>
        <end position="217"/>
    </location>
</feature>
<evidence type="ECO:0000256" key="2">
    <source>
        <dbReference type="ARBA" id="ARBA00006375"/>
    </source>
</evidence>
<evidence type="ECO:0000256" key="9">
    <source>
        <dbReference type="RuleBase" id="RU000488"/>
    </source>
</evidence>
<feature type="repeat" description="Solcar" evidence="8">
    <location>
        <begin position="4"/>
        <end position="129"/>
    </location>
</feature>
<keyword evidence="5" id="KW-0677">Repeat</keyword>
<gene>
    <name evidence="11" type="ORF">PECAL_4P20520</name>
</gene>
<evidence type="ECO:0000256" key="1">
    <source>
        <dbReference type="ARBA" id="ARBA00004141"/>
    </source>
</evidence>
<dbReference type="InterPro" id="IPR023395">
    <property type="entry name" value="MCP_dom_sf"/>
</dbReference>
<evidence type="ECO:0000313" key="11">
    <source>
        <dbReference type="EMBL" id="CAH0374750.1"/>
    </source>
</evidence>
<dbReference type="InterPro" id="IPR018108">
    <property type="entry name" value="MCP_transmembrane"/>
</dbReference>
<dbReference type="Pfam" id="PF00153">
    <property type="entry name" value="Mito_carr"/>
    <property type="match status" value="2"/>
</dbReference>